<dbReference type="InterPro" id="IPR003509">
    <property type="entry name" value="UPF0102_YraN-like"/>
</dbReference>
<dbReference type="Pfam" id="PF02021">
    <property type="entry name" value="UPF0102"/>
    <property type="match status" value="1"/>
</dbReference>
<dbReference type="InterPro" id="IPR011335">
    <property type="entry name" value="Restrct_endonuc-II-like"/>
</dbReference>
<dbReference type="PANTHER" id="PTHR34039">
    <property type="entry name" value="UPF0102 PROTEIN YRAN"/>
    <property type="match status" value="1"/>
</dbReference>
<evidence type="ECO:0000256" key="1">
    <source>
        <dbReference type="ARBA" id="ARBA00006738"/>
    </source>
</evidence>
<protein>
    <recommendedName>
        <fullName evidence="2">UPF0102 protein HS096_03250</fullName>
    </recommendedName>
</protein>
<dbReference type="GO" id="GO:0003676">
    <property type="term" value="F:nucleic acid binding"/>
    <property type="evidence" value="ECO:0007669"/>
    <property type="project" value="InterPro"/>
</dbReference>
<comment type="caution">
    <text evidence="3">The sequence shown here is derived from an EMBL/GenBank/DDBJ whole genome shotgun (WGS) entry which is preliminary data.</text>
</comment>
<dbReference type="Proteomes" id="UP000710385">
    <property type="component" value="Unassembled WGS sequence"/>
</dbReference>
<dbReference type="EMBL" id="JABTTY010000001">
    <property type="protein sequence ID" value="MBE7525375.1"/>
    <property type="molecule type" value="Genomic_DNA"/>
</dbReference>
<dbReference type="HAMAP" id="MF_00048">
    <property type="entry name" value="UPF0102"/>
    <property type="match status" value="1"/>
</dbReference>
<comment type="similarity">
    <text evidence="1 2">Belongs to the UPF0102 family.</text>
</comment>
<proteinExistence type="inferred from homology"/>
<evidence type="ECO:0000256" key="2">
    <source>
        <dbReference type="HAMAP-Rule" id="MF_00048"/>
    </source>
</evidence>
<dbReference type="InterPro" id="IPR011856">
    <property type="entry name" value="tRNA_endonuc-like_dom_sf"/>
</dbReference>
<dbReference type="Gene3D" id="3.40.1350.10">
    <property type="match status" value="1"/>
</dbReference>
<reference evidence="3" key="1">
    <citation type="submission" date="2020-05" db="EMBL/GenBank/DDBJ databases">
        <title>High-Quality Genomes of Partial-Nitritation/Anammox System by Hierarchical Clustering Based Hybrid Assembly.</title>
        <authorList>
            <person name="Liu L."/>
            <person name="Wang Y."/>
            <person name="Che Y."/>
            <person name="Chen Y."/>
            <person name="Xia Y."/>
            <person name="Luo R."/>
            <person name="Cheng S.H."/>
            <person name="Zheng C."/>
            <person name="Zhang T."/>
        </authorList>
    </citation>
    <scope>NUCLEOTIDE SEQUENCE</scope>
    <source>
        <strain evidence="3">H1_PAT1</strain>
    </source>
</reference>
<evidence type="ECO:0000313" key="3">
    <source>
        <dbReference type="EMBL" id="MBE7525375.1"/>
    </source>
</evidence>
<evidence type="ECO:0000313" key="4">
    <source>
        <dbReference type="Proteomes" id="UP000710385"/>
    </source>
</evidence>
<dbReference type="PANTHER" id="PTHR34039:SF1">
    <property type="entry name" value="UPF0102 PROTEIN YRAN"/>
    <property type="match status" value="1"/>
</dbReference>
<organism evidence="3 4">
    <name type="scientific">candidate division WWE3 bacterium</name>
    <dbReference type="NCBI Taxonomy" id="2053526"/>
    <lineage>
        <taxon>Bacteria</taxon>
        <taxon>Katanobacteria</taxon>
    </lineage>
</organism>
<name>A0A928TUZ3_UNCKA</name>
<dbReference type="AlphaFoldDB" id="A0A928TUZ3"/>
<sequence length="119" mass="13277">MVDGRRELGSCGEELAAAFFAARGYDIVERNWRCDIGEIDLIVRKGKELRCIEVKTRRSFGGGLPEESVTEAKLTTLADLLDRYVEAMGGADPFPHLDVLSIYIRDGIEYAYFPDIDAS</sequence>
<accession>A0A928TUZ3</accession>
<gene>
    <name evidence="3" type="ORF">HS096_03250</name>
</gene>
<dbReference type="SUPFAM" id="SSF52980">
    <property type="entry name" value="Restriction endonuclease-like"/>
    <property type="match status" value="1"/>
</dbReference>